<dbReference type="InterPro" id="IPR031346">
    <property type="entry name" value="DUF2154_N"/>
</dbReference>
<dbReference type="Proteomes" id="UP000264141">
    <property type="component" value="Unassembled WGS sequence"/>
</dbReference>
<proteinExistence type="predicted"/>
<gene>
    <name evidence="2" type="ORF">DEQ80_09195</name>
</gene>
<protein>
    <recommendedName>
        <fullName evidence="1">DUF2154 domain-containing protein</fullName>
    </recommendedName>
</protein>
<accession>A0A3D1JHG9</accession>
<reference evidence="2 3" key="1">
    <citation type="journal article" date="2018" name="Nat. Biotechnol.">
        <title>A standardized bacterial taxonomy based on genome phylogeny substantially revises the tree of life.</title>
        <authorList>
            <person name="Parks D.H."/>
            <person name="Chuvochina M."/>
            <person name="Waite D.W."/>
            <person name="Rinke C."/>
            <person name="Skarshewski A."/>
            <person name="Chaumeil P.A."/>
            <person name="Hugenholtz P."/>
        </authorList>
    </citation>
    <scope>NUCLEOTIDE SEQUENCE [LARGE SCALE GENOMIC DNA]</scope>
    <source>
        <strain evidence="2">UBA8781</strain>
    </source>
</reference>
<evidence type="ECO:0000259" key="1">
    <source>
        <dbReference type="Pfam" id="PF17115"/>
    </source>
</evidence>
<feature type="domain" description="DUF2154" evidence="1">
    <location>
        <begin position="65"/>
        <end position="149"/>
    </location>
</feature>
<evidence type="ECO:0000313" key="3">
    <source>
        <dbReference type="Proteomes" id="UP000264141"/>
    </source>
</evidence>
<name>A0A3D1JHG9_9CHLR</name>
<organism evidence="2 3">
    <name type="scientific">Anaerolinea thermolimosa</name>
    <dbReference type="NCBI Taxonomy" id="229919"/>
    <lineage>
        <taxon>Bacteria</taxon>
        <taxon>Bacillati</taxon>
        <taxon>Chloroflexota</taxon>
        <taxon>Anaerolineae</taxon>
        <taxon>Anaerolineales</taxon>
        <taxon>Anaerolineaceae</taxon>
        <taxon>Anaerolinea</taxon>
    </lineage>
</organism>
<sequence length="301" mass="32594">MPVRLLLNPPPPESSTRRRCPMKNPAFILLSLLVILSLACSITVNIPTAKVGEKQTVTIQEDYPDLRPAELVLRMGGGKLTLQGGSQHLVEGTVEYNVTDWKPTISRDGREVRIDQKVVGSIPSGGNVINDWDLRLGNQPLDLTIEAGAYEGKLDLTGIPLVRLKISDGAGQADLVFSSPNPVRMDSLTYETGASNIKLKGLGNTDADVINFRGGAGNFSLDFSGQLKRDMRVYVDGGLGNITLRVPRTSNCRIILSSSLNTISTEGTWIVNDNEYRTTGEGPLLRIEVKVGVGNLNLISE</sequence>
<dbReference type="OrthoDB" id="159197at2"/>
<dbReference type="STRING" id="229919.GCA_001050195_01991"/>
<dbReference type="AlphaFoldDB" id="A0A3D1JHG9"/>
<dbReference type="EMBL" id="DPBP01000037">
    <property type="protein sequence ID" value="HCE18021.1"/>
    <property type="molecule type" value="Genomic_DNA"/>
</dbReference>
<evidence type="ECO:0000313" key="2">
    <source>
        <dbReference type="EMBL" id="HCE18021.1"/>
    </source>
</evidence>
<dbReference type="Pfam" id="PF17115">
    <property type="entry name" value="Toast_rack_N"/>
    <property type="match status" value="1"/>
</dbReference>
<comment type="caution">
    <text evidence="2">The sequence shown here is derived from an EMBL/GenBank/DDBJ whole genome shotgun (WGS) entry which is preliminary data.</text>
</comment>